<sequence>MKLTAHSHIEKTAYELRDHAHAVIKNVLLMSNISTLALQMAMRQLSSQSRVALHFHPDRIDSRGLCVVDGLLRDGVYKSQFETHVSNGHLSPELGGSRDHWENQLFGNCYSGIKHRPKYGALDFGLCPLGPAPRFGSCYLVTHSQILPRCTFSYMDSYRLPKEKGTIKCFDVILAALLSESFERQYALGCEGLKPSKLINYFSQHLTAPTEKRFDNQPCGNLDHYIEAQIHGDLSLDKDVAVLVADPSFIGSQIGDSLLALCDEYDIELLWHNGRQMRVTDVPDDFRGAAMPTLAQSIAEDQIINAEIIGRAAYQLQKQPTSWSERGAHTKKMQDLKLLWHVLVKYGHTPSNEPFLL</sequence>
<dbReference type="Proteomes" id="UP001139408">
    <property type="component" value="Unassembled WGS sequence"/>
</dbReference>
<evidence type="ECO:0000313" key="1">
    <source>
        <dbReference type="EMBL" id="MCL1106948.1"/>
    </source>
</evidence>
<dbReference type="InterPro" id="IPR022074">
    <property type="entry name" value="DUF3626"/>
</dbReference>
<accession>A0A9X1ZHG4</accession>
<gene>
    <name evidence="1" type="ORF">L2749_17100</name>
</gene>
<dbReference type="RefSeq" id="WP_188926239.1">
    <property type="nucleotide sequence ID" value="NZ_BMQI01000042.1"/>
</dbReference>
<protein>
    <submittedName>
        <fullName evidence="1">DUF3626 domain-containing protein</fullName>
    </submittedName>
</protein>
<dbReference type="AlphaFoldDB" id="A0A9X1ZHG4"/>
<dbReference type="Pfam" id="PF12294">
    <property type="entry name" value="DUF3626"/>
    <property type="match status" value="1"/>
</dbReference>
<dbReference type="EMBL" id="JAKILJ010000045">
    <property type="protein sequence ID" value="MCL1106948.1"/>
    <property type="molecule type" value="Genomic_DNA"/>
</dbReference>
<evidence type="ECO:0000313" key="2">
    <source>
        <dbReference type="Proteomes" id="UP001139408"/>
    </source>
</evidence>
<proteinExistence type="predicted"/>
<comment type="caution">
    <text evidence="1">The sequence shown here is derived from an EMBL/GenBank/DDBJ whole genome shotgun (WGS) entry which is preliminary data.</text>
</comment>
<organism evidence="1 2">
    <name type="scientific">Shewanella algicola</name>
    <dbReference type="NCBI Taxonomy" id="640633"/>
    <lineage>
        <taxon>Bacteria</taxon>
        <taxon>Pseudomonadati</taxon>
        <taxon>Pseudomonadota</taxon>
        <taxon>Gammaproteobacteria</taxon>
        <taxon>Alteromonadales</taxon>
        <taxon>Shewanellaceae</taxon>
        <taxon>Shewanella</taxon>
    </lineage>
</organism>
<reference evidence="1" key="1">
    <citation type="submission" date="2022-01" db="EMBL/GenBank/DDBJ databases">
        <title>Whole genome-based taxonomy of the Shewanellaceae.</title>
        <authorList>
            <person name="Martin-Rodriguez A.J."/>
        </authorList>
    </citation>
    <scope>NUCLEOTIDE SEQUENCE</scope>
    <source>
        <strain evidence="1">DSM 23803</strain>
    </source>
</reference>
<keyword evidence="2" id="KW-1185">Reference proteome</keyword>
<name>A0A9X1ZHG4_9GAMM</name>